<keyword evidence="3" id="KW-0132">Cell division</keyword>
<dbReference type="InterPro" id="IPR003511">
    <property type="entry name" value="HORMA_dom"/>
</dbReference>
<keyword evidence="5" id="KW-0539">Nucleus</keyword>
<comment type="caution">
    <text evidence="11">The sequence shown here is derived from an EMBL/GenBank/DDBJ whole genome shotgun (WGS) entry which is preliminary data.</text>
</comment>
<sequence>MQANKTGITLKGSTQMVTEFFGFGLNSILYQRGVYPDDMFTRKEAYGLSILVTSDPKLEQFLKTVLDQVREWLLKKVIKKLVLVMKNVKTEEIVERWVFNIDCEKQVDSENTNSKKELKDIQNEIRAVLRQIIASVTFLPALEDTCTIDVQVYTDKDEETPSCCYESSALLIKDAEQVKFKSFSTTVHKVQGMVEYKVKDDE</sequence>
<comment type="subcellular location">
    <subcellularLocation>
        <location evidence="1">Nucleus</location>
    </subcellularLocation>
</comment>
<dbReference type="PANTHER" id="PTHR11842">
    <property type="entry name" value="MITOTIC SPINDLE ASSEMBLY CHECKPOINT PROTEIN MAD2"/>
    <property type="match status" value="1"/>
</dbReference>
<dbReference type="PANTHER" id="PTHR11842:SF11">
    <property type="entry name" value="MITOTIC SPINDLE ASSEMBLY CHECKPOINT PROTEIN MAD2A"/>
    <property type="match status" value="1"/>
</dbReference>
<dbReference type="Proteomes" id="UP000549394">
    <property type="component" value="Unassembled WGS sequence"/>
</dbReference>
<dbReference type="Gene3D" id="3.30.900.10">
    <property type="entry name" value="HORMA domain"/>
    <property type="match status" value="1"/>
</dbReference>
<proteinExistence type="inferred from homology"/>
<dbReference type="PROSITE" id="PS50815">
    <property type="entry name" value="HORMA"/>
    <property type="match status" value="1"/>
</dbReference>
<evidence type="ECO:0000256" key="2">
    <source>
        <dbReference type="ARBA" id="ARBA00010348"/>
    </source>
</evidence>
<dbReference type="SUPFAM" id="SSF56019">
    <property type="entry name" value="The spindle assembly checkpoint protein mad2"/>
    <property type="match status" value="1"/>
</dbReference>
<dbReference type="InterPro" id="IPR045091">
    <property type="entry name" value="Mad2-like"/>
</dbReference>
<dbReference type="EMBL" id="CAJFCJ010000012">
    <property type="protein sequence ID" value="CAD5120443.1"/>
    <property type="molecule type" value="Genomic_DNA"/>
</dbReference>
<dbReference type="FunFam" id="3.30.900.10:FF:000002">
    <property type="entry name" value="Mitotic spindle assembly checkpoint protein MAD2A"/>
    <property type="match status" value="1"/>
</dbReference>
<feature type="domain" description="HORMA" evidence="10">
    <location>
        <begin position="11"/>
        <end position="194"/>
    </location>
</feature>
<comment type="similarity">
    <text evidence="2">Belongs to the MAD2 family.</text>
</comment>
<gene>
    <name evidence="11" type="ORF">DGYR_LOCUS8545</name>
</gene>
<reference evidence="11 12" key="1">
    <citation type="submission" date="2020-08" db="EMBL/GenBank/DDBJ databases">
        <authorList>
            <person name="Hejnol A."/>
        </authorList>
    </citation>
    <scope>NUCLEOTIDE SEQUENCE [LARGE SCALE GENOMIC DNA]</scope>
</reference>
<evidence type="ECO:0000256" key="8">
    <source>
        <dbReference type="ARBA" id="ARBA00076594"/>
    </source>
</evidence>
<keyword evidence="6" id="KW-0131">Cell cycle</keyword>
<evidence type="ECO:0000313" key="11">
    <source>
        <dbReference type="EMBL" id="CAD5120443.1"/>
    </source>
</evidence>
<evidence type="ECO:0000256" key="6">
    <source>
        <dbReference type="ARBA" id="ARBA00023306"/>
    </source>
</evidence>
<evidence type="ECO:0000256" key="9">
    <source>
        <dbReference type="SAM" id="Coils"/>
    </source>
</evidence>
<dbReference type="GO" id="GO:0000776">
    <property type="term" value="C:kinetochore"/>
    <property type="evidence" value="ECO:0007669"/>
    <property type="project" value="TreeGrafter"/>
</dbReference>
<name>A0A7I8VW46_9ANNE</name>
<evidence type="ECO:0000256" key="4">
    <source>
        <dbReference type="ARBA" id="ARBA00022776"/>
    </source>
</evidence>
<dbReference type="InterPro" id="IPR036570">
    <property type="entry name" value="HORMA_dom_sf"/>
</dbReference>
<accession>A0A7I8VW46</accession>
<dbReference type="Pfam" id="PF02301">
    <property type="entry name" value="HORMA"/>
    <property type="match status" value="1"/>
</dbReference>
<evidence type="ECO:0000256" key="3">
    <source>
        <dbReference type="ARBA" id="ARBA00022618"/>
    </source>
</evidence>
<keyword evidence="9" id="KW-0175">Coiled coil</keyword>
<dbReference type="GO" id="GO:0051301">
    <property type="term" value="P:cell division"/>
    <property type="evidence" value="ECO:0007669"/>
    <property type="project" value="UniProtKB-KW"/>
</dbReference>
<keyword evidence="4" id="KW-0498">Mitosis</keyword>
<dbReference type="GO" id="GO:0005654">
    <property type="term" value="C:nucleoplasm"/>
    <property type="evidence" value="ECO:0007669"/>
    <property type="project" value="TreeGrafter"/>
</dbReference>
<dbReference type="GO" id="GO:0007094">
    <property type="term" value="P:mitotic spindle assembly checkpoint signaling"/>
    <property type="evidence" value="ECO:0007669"/>
    <property type="project" value="TreeGrafter"/>
</dbReference>
<dbReference type="AlphaFoldDB" id="A0A7I8VW46"/>
<evidence type="ECO:0000256" key="7">
    <source>
        <dbReference type="ARBA" id="ARBA00068928"/>
    </source>
</evidence>
<evidence type="ECO:0000259" key="10">
    <source>
        <dbReference type="PROSITE" id="PS50815"/>
    </source>
</evidence>
<evidence type="ECO:0000313" key="12">
    <source>
        <dbReference type="Proteomes" id="UP000549394"/>
    </source>
</evidence>
<organism evidence="11 12">
    <name type="scientific">Dimorphilus gyrociliatus</name>
    <dbReference type="NCBI Taxonomy" id="2664684"/>
    <lineage>
        <taxon>Eukaryota</taxon>
        <taxon>Metazoa</taxon>
        <taxon>Spiralia</taxon>
        <taxon>Lophotrochozoa</taxon>
        <taxon>Annelida</taxon>
        <taxon>Polychaeta</taxon>
        <taxon>Polychaeta incertae sedis</taxon>
        <taxon>Dinophilidae</taxon>
        <taxon>Dimorphilus</taxon>
    </lineage>
</organism>
<dbReference type="OrthoDB" id="1806at2759"/>
<keyword evidence="12" id="KW-1185">Reference proteome</keyword>
<dbReference type="GO" id="GO:1990728">
    <property type="term" value="C:mitotic spindle assembly checkpoint MAD1-MAD2 complex"/>
    <property type="evidence" value="ECO:0007669"/>
    <property type="project" value="UniProtKB-ARBA"/>
</dbReference>
<feature type="coiled-coil region" evidence="9">
    <location>
        <begin position="104"/>
        <end position="131"/>
    </location>
</feature>
<evidence type="ECO:0000256" key="5">
    <source>
        <dbReference type="ARBA" id="ARBA00023242"/>
    </source>
</evidence>
<evidence type="ECO:0000256" key="1">
    <source>
        <dbReference type="ARBA" id="ARBA00004123"/>
    </source>
</evidence>
<protein>
    <recommendedName>
        <fullName evidence="7">Mitotic spindle assembly checkpoint protein MAD2A</fullName>
    </recommendedName>
    <alternativeName>
        <fullName evidence="8">Mitotic arrest deficient 2-like protein 1</fullName>
    </alternativeName>
</protein>